<dbReference type="RefSeq" id="WP_145064787.1">
    <property type="nucleotide sequence ID" value="NZ_CP036287.1"/>
</dbReference>
<dbReference type="PROSITE" id="PS00108">
    <property type="entry name" value="PROTEIN_KINASE_ST"/>
    <property type="match status" value="1"/>
</dbReference>
<dbReference type="AlphaFoldDB" id="A0A518BJ69"/>
<dbReference type="KEGG" id="pbap:Pla133_20700"/>
<dbReference type="CDD" id="cd14014">
    <property type="entry name" value="STKc_PknB_like"/>
    <property type="match status" value="1"/>
</dbReference>
<evidence type="ECO:0000256" key="4">
    <source>
        <dbReference type="ARBA" id="ARBA00022741"/>
    </source>
</evidence>
<keyword evidence="6 7" id="KW-0067">ATP-binding</keyword>
<protein>
    <recommendedName>
        <fullName evidence="2">non-specific serine/threonine protein kinase</fullName>
        <ecNumber evidence="2">2.7.11.1</ecNumber>
    </recommendedName>
</protein>
<feature type="binding site" evidence="7">
    <location>
        <position position="49"/>
    </location>
    <ligand>
        <name>ATP</name>
        <dbReference type="ChEBI" id="CHEBI:30616"/>
    </ligand>
</feature>
<dbReference type="GO" id="GO:0004674">
    <property type="term" value="F:protein serine/threonine kinase activity"/>
    <property type="evidence" value="ECO:0007669"/>
    <property type="project" value="UniProtKB-EC"/>
</dbReference>
<dbReference type="Proteomes" id="UP000316921">
    <property type="component" value="Chromosome"/>
</dbReference>
<keyword evidence="8" id="KW-1133">Transmembrane helix</keyword>
<feature type="transmembrane region" description="Helical" evidence="8">
    <location>
        <begin position="429"/>
        <end position="449"/>
    </location>
</feature>
<name>A0A518BJ69_9BACT</name>
<dbReference type="PANTHER" id="PTHR43671">
    <property type="entry name" value="SERINE/THREONINE-PROTEIN KINASE NEK"/>
    <property type="match status" value="1"/>
</dbReference>
<proteinExistence type="inferred from homology"/>
<keyword evidence="8" id="KW-0812">Transmembrane</keyword>
<dbReference type="SMART" id="SM00220">
    <property type="entry name" value="S_TKc"/>
    <property type="match status" value="1"/>
</dbReference>
<keyword evidence="4 7" id="KW-0547">Nucleotide-binding</keyword>
<dbReference type="InterPro" id="IPR017441">
    <property type="entry name" value="Protein_kinase_ATP_BS"/>
</dbReference>
<evidence type="ECO:0000259" key="9">
    <source>
        <dbReference type="PROSITE" id="PS50011"/>
    </source>
</evidence>
<evidence type="ECO:0000256" key="5">
    <source>
        <dbReference type="ARBA" id="ARBA00022777"/>
    </source>
</evidence>
<keyword evidence="3 10" id="KW-0808">Transferase</keyword>
<evidence type="ECO:0000256" key="1">
    <source>
        <dbReference type="ARBA" id="ARBA00010886"/>
    </source>
</evidence>
<dbReference type="Gene3D" id="3.30.200.20">
    <property type="entry name" value="Phosphorylase Kinase, domain 1"/>
    <property type="match status" value="1"/>
</dbReference>
<organism evidence="10 11">
    <name type="scientific">Engelhardtia mirabilis</name>
    <dbReference type="NCBI Taxonomy" id="2528011"/>
    <lineage>
        <taxon>Bacteria</taxon>
        <taxon>Pseudomonadati</taxon>
        <taxon>Planctomycetota</taxon>
        <taxon>Planctomycetia</taxon>
        <taxon>Planctomycetia incertae sedis</taxon>
        <taxon>Engelhardtia</taxon>
    </lineage>
</organism>
<dbReference type="EMBL" id="CP036287">
    <property type="protein sequence ID" value="QDU66993.1"/>
    <property type="molecule type" value="Genomic_DNA"/>
</dbReference>
<evidence type="ECO:0000313" key="11">
    <source>
        <dbReference type="Proteomes" id="UP000316921"/>
    </source>
</evidence>
<keyword evidence="11" id="KW-1185">Reference proteome</keyword>
<dbReference type="PROSITE" id="PS00107">
    <property type="entry name" value="PROTEIN_KINASE_ATP"/>
    <property type="match status" value="1"/>
</dbReference>
<comment type="similarity">
    <text evidence="1">Belongs to the protein kinase superfamily. NEK Ser/Thr protein kinase family. NIMA subfamily.</text>
</comment>
<evidence type="ECO:0000313" key="10">
    <source>
        <dbReference type="EMBL" id="QDU66993.1"/>
    </source>
</evidence>
<dbReference type="SUPFAM" id="SSF56112">
    <property type="entry name" value="Protein kinase-like (PK-like)"/>
    <property type="match status" value="1"/>
</dbReference>
<dbReference type="Gene3D" id="1.10.510.10">
    <property type="entry name" value="Transferase(Phosphotransferase) domain 1"/>
    <property type="match status" value="1"/>
</dbReference>
<evidence type="ECO:0000256" key="7">
    <source>
        <dbReference type="PROSITE-ProRule" id="PRU10141"/>
    </source>
</evidence>
<evidence type="ECO:0000256" key="6">
    <source>
        <dbReference type="ARBA" id="ARBA00022840"/>
    </source>
</evidence>
<gene>
    <name evidence="10" type="primary">prkC_7</name>
    <name evidence="10" type="ORF">Pla133_20700</name>
</gene>
<keyword evidence="8" id="KW-0472">Membrane</keyword>
<sequence length="450" mass="48475">MVDWETFYSDFRKPDFVPGYEILNRLGGGAFGEVYKARKRSIGKAYAIKFLKVGDPQAAQIVERELSHARLFAAIEHPNLVAIEDLGSVAGVPYVVMGYAGEDTLARRLRDGALERRLGFDLFVQVCRGVLALHDRQLVHFDLKPSNVFLRGDVARVGDYGLAKLLTDGRQTLSIGRGTPHYMAPEVLKGRADQRADLYSLGTMLFEVFAGRVPFEGESGIAALLRDERSEIEYPADFPPPLREVVERCLAVEPAERYQSVAELLTDLDQTGRPGDSIRWPFPGKEGSIPAGRFDRAPTPRPVGVPVGADVVEWETLDGHSGSGSDEVGDDLLEWSALDRAGAERESADPSLRRSTSSFGESRASFASAPTVPVPPRHDGGFVGGVVAVGALGVEMVGAIFQGPANLAFAAGSRGVGSALRGLGGLVRWAAFSFLFGGLVAVVLVVLLLR</sequence>
<dbReference type="PANTHER" id="PTHR43671:SF13">
    <property type="entry name" value="SERINE_THREONINE-PROTEIN KINASE NEK2"/>
    <property type="match status" value="1"/>
</dbReference>
<dbReference type="InterPro" id="IPR000719">
    <property type="entry name" value="Prot_kinase_dom"/>
</dbReference>
<evidence type="ECO:0000256" key="3">
    <source>
        <dbReference type="ARBA" id="ARBA00022679"/>
    </source>
</evidence>
<accession>A0A518BJ69</accession>
<dbReference type="InterPro" id="IPR050660">
    <property type="entry name" value="NEK_Ser/Thr_kinase"/>
</dbReference>
<keyword evidence="5 10" id="KW-0418">Kinase</keyword>
<dbReference type="InterPro" id="IPR011009">
    <property type="entry name" value="Kinase-like_dom_sf"/>
</dbReference>
<dbReference type="GO" id="GO:0005524">
    <property type="term" value="F:ATP binding"/>
    <property type="evidence" value="ECO:0007669"/>
    <property type="project" value="UniProtKB-UniRule"/>
</dbReference>
<evidence type="ECO:0000256" key="2">
    <source>
        <dbReference type="ARBA" id="ARBA00012513"/>
    </source>
</evidence>
<reference evidence="10 11" key="1">
    <citation type="submission" date="2019-02" db="EMBL/GenBank/DDBJ databases">
        <title>Deep-cultivation of Planctomycetes and their phenomic and genomic characterization uncovers novel biology.</title>
        <authorList>
            <person name="Wiegand S."/>
            <person name="Jogler M."/>
            <person name="Boedeker C."/>
            <person name="Pinto D."/>
            <person name="Vollmers J."/>
            <person name="Rivas-Marin E."/>
            <person name="Kohn T."/>
            <person name="Peeters S.H."/>
            <person name="Heuer A."/>
            <person name="Rast P."/>
            <person name="Oberbeckmann S."/>
            <person name="Bunk B."/>
            <person name="Jeske O."/>
            <person name="Meyerdierks A."/>
            <person name="Storesund J.E."/>
            <person name="Kallscheuer N."/>
            <person name="Luecker S."/>
            <person name="Lage O.M."/>
            <person name="Pohl T."/>
            <person name="Merkel B.J."/>
            <person name="Hornburger P."/>
            <person name="Mueller R.-W."/>
            <person name="Bruemmer F."/>
            <person name="Labrenz M."/>
            <person name="Spormann A.M."/>
            <person name="Op den Camp H."/>
            <person name="Overmann J."/>
            <person name="Amann R."/>
            <person name="Jetten M.S.M."/>
            <person name="Mascher T."/>
            <person name="Medema M.H."/>
            <person name="Devos D.P."/>
            <person name="Kaster A.-K."/>
            <person name="Ovreas L."/>
            <person name="Rohde M."/>
            <person name="Galperin M.Y."/>
            <person name="Jogler C."/>
        </authorList>
    </citation>
    <scope>NUCLEOTIDE SEQUENCE [LARGE SCALE GENOMIC DNA]</scope>
    <source>
        <strain evidence="10 11">Pla133</strain>
    </source>
</reference>
<evidence type="ECO:0000256" key="8">
    <source>
        <dbReference type="SAM" id="Phobius"/>
    </source>
</evidence>
<feature type="domain" description="Protein kinase" evidence="9">
    <location>
        <begin position="20"/>
        <end position="269"/>
    </location>
</feature>
<dbReference type="Pfam" id="PF00069">
    <property type="entry name" value="Pkinase"/>
    <property type="match status" value="1"/>
</dbReference>
<dbReference type="InterPro" id="IPR008271">
    <property type="entry name" value="Ser/Thr_kinase_AS"/>
</dbReference>
<dbReference type="EC" id="2.7.11.1" evidence="2"/>
<dbReference type="PROSITE" id="PS50011">
    <property type="entry name" value="PROTEIN_KINASE_DOM"/>
    <property type="match status" value="1"/>
</dbReference>